<reference evidence="5" key="1">
    <citation type="submission" date="2016-10" db="EMBL/GenBank/DDBJ databases">
        <authorList>
            <person name="Varghese N."/>
            <person name="Submissions S."/>
        </authorList>
    </citation>
    <scope>NUCLEOTIDE SEQUENCE [LARGE SCALE GENOMIC DNA]</scope>
    <source>
        <strain evidence="5">CECT 8338</strain>
    </source>
</reference>
<gene>
    <name evidence="4" type="ORF">SAMN05216210_2213</name>
</gene>
<dbReference type="EMBL" id="LT629787">
    <property type="protein sequence ID" value="SDU17470.1"/>
    <property type="molecule type" value="Genomic_DNA"/>
</dbReference>
<dbReference type="Gene3D" id="1.20.58.300">
    <property type="entry name" value="FlgN-like"/>
    <property type="match status" value="1"/>
</dbReference>
<dbReference type="Pfam" id="PF05130">
    <property type="entry name" value="FlgN"/>
    <property type="match status" value="1"/>
</dbReference>
<sequence length="152" mass="17016">MQQLAALLETANHDCIAFLELLDAEQQALIESNMPALEQLLEHKAPLIKRLNQHDVQINEWLTAQQIATGDLSAYLATHADSELQQSYQDFLGNLTQCQQASNRNAQLVAHNQHSTRHLLDLLRNQGESTQNVYDRQGLTRGPGGHRTISKA</sequence>
<dbReference type="STRING" id="1434072.SAMN05216210_2213"/>
<evidence type="ECO:0000313" key="4">
    <source>
        <dbReference type="EMBL" id="SDU17470.1"/>
    </source>
</evidence>
<protein>
    <submittedName>
        <fullName evidence="4">Flagellar biosynthesis/type III secretory pathway chaperone</fullName>
    </submittedName>
</protein>
<keyword evidence="4" id="KW-0966">Cell projection</keyword>
<accession>A0A1H2GD29</accession>
<name>A0A1H2GD29_9GAMM</name>
<keyword evidence="4" id="KW-0969">Cilium</keyword>
<proteinExistence type="inferred from homology"/>
<keyword evidence="4" id="KW-0282">Flagellum</keyword>
<dbReference type="OrthoDB" id="6898175at2"/>
<dbReference type="InterPro" id="IPR036679">
    <property type="entry name" value="FlgN-like_sf"/>
</dbReference>
<evidence type="ECO:0000256" key="1">
    <source>
        <dbReference type="ARBA" id="ARBA00002397"/>
    </source>
</evidence>
<keyword evidence="3" id="KW-1005">Bacterial flagellum biogenesis</keyword>
<dbReference type="AlphaFoldDB" id="A0A1H2GD29"/>
<organism evidence="4 5">
    <name type="scientific">Halopseudomonas salegens</name>
    <dbReference type="NCBI Taxonomy" id="1434072"/>
    <lineage>
        <taxon>Bacteria</taxon>
        <taxon>Pseudomonadati</taxon>
        <taxon>Pseudomonadota</taxon>
        <taxon>Gammaproteobacteria</taxon>
        <taxon>Pseudomonadales</taxon>
        <taxon>Pseudomonadaceae</taxon>
        <taxon>Halopseudomonas</taxon>
    </lineage>
</organism>
<keyword evidence="5" id="KW-1185">Reference proteome</keyword>
<dbReference type="GO" id="GO:0044780">
    <property type="term" value="P:bacterial-type flagellum assembly"/>
    <property type="evidence" value="ECO:0007669"/>
    <property type="project" value="InterPro"/>
</dbReference>
<dbReference type="SUPFAM" id="SSF140566">
    <property type="entry name" value="FlgN-like"/>
    <property type="match status" value="1"/>
</dbReference>
<dbReference type="RefSeq" id="WP_092386864.1">
    <property type="nucleotide sequence ID" value="NZ_LT629787.1"/>
</dbReference>
<evidence type="ECO:0000313" key="5">
    <source>
        <dbReference type="Proteomes" id="UP000243924"/>
    </source>
</evidence>
<comment type="similarity">
    <text evidence="2">Belongs to the FlgN family.</text>
</comment>
<evidence type="ECO:0000256" key="3">
    <source>
        <dbReference type="ARBA" id="ARBA00022795"/>
    </source>
</evidence>
<comment type="function">
    <text evidence="1">Required for the efficient initiation of filament assembly.</text>
</comment>
<evidence type="ECO:0000256" key="2">
    <source>
        <dbReference type="ARBA" id="ARBA00007703"/>
    </source>
</evidence>
<dbReference type="InterPro" id="IPR007809">
    <property type="entry name" value="FlgN-like"/>
</dbReference>
<dbReference type="Proteomes" id="UP000243924">
    <property type="component" value="Chromosome I"/>
</dbReference>